<protein>
    <submittedName>
        <fullName evidence="1">Uncharacterized protein</fullName>
    </submittedName>
</protein>
<dbReference type="EMBL" id="JAMKFB020000024">
    <property type="protein sequence ID" value="KAL0156308.1"/>
    <property type="molecule type" value="Genomic_DNA"/>
</dbReference>
<evidence type="ECO:0000313" key="2">
    <source>
        <dbReference type="Proteomes" id="UP001529510"/>
    </source>
</evidence>
<keyword evidence="2" id="KW-1185">Reference proteome</keyword>
<feature type="non-terminal residue" evidence="1">
    <location>
        <position position="68"/>
    </location>
</feature>
<reference evidence="1 2" key="1">
    <citation type="submission" date="2024-05" db="EMBL/GenBank/DDBJ databases">
        <title>Genome sequencing and assembly of Indian major carp, Cirrhinus mrigala (Hamilton, 1822).</title>
        <authorList>
            <person name="Mohindra V."/>
            <person name="Chowdhury L.M."/>
            <person name="Lal K."/>
            <person name="Jena J.K."/>
        </authorList>
    </citation>
    <scope>NUCLEOTIDE SEQUENCE [LARGE SCALE GENOMIC DNA]</scope>
    <source>
        <strain evidence="1">CM1030</strain>
        <tissue evidence="1">Blood</tissue>
    </source>
</reference>
<dbReference type="Proteomes" id="UP001529510">
    <property type="component" value="Unassembled WGS sequence"/>
</dbReference>
<proteinExistence type="predicted"/>
<sequence>MDHCYALTAGTLQTLPRKRKRSDGRKRARDRLRQKNRVNIGIAYSRWKALKMEKGMKNDAEVACYLLD</sequence>
<accession>A0ABD0N2A4</accession>
<comment type="caution">
    <text evidence="1">The sequence shown here is derived from an EMBL/GenBank/DDBJ whole genome shotgun (WGS) entry which is preliminary data.</text>
</comment>
<gene>
    <name evidence="1" type="ORF">M9458_047554</name>
</gene>
<organism evidence="1 2">
    <name type="scientific">Cirrhinus mrigala</name>
    <name type="common">Mrigala</name>
    <dbReference type="NCBI Taxonomy" id="683832"/>
    <lineage>
        <taxon>Eukaryota</taxon>
        <taxon>Metazoa</taxon>
        <taxon>Chordata</taxon>
        <taxon>Craniata</taxon>
        <taxon>Vertebrata</taxon>
        <taxon>Euteleostomi</taxon>
        <taxon>Actinopterygii</taxon>
        <taxon>Neopterygii</taxon>
        <taxon>Teleostei</taxon>
        <taxon>Ostariophysi</taxon>
        <taxon>Cypriniformes</taxon>
        <taxon>Cyprinidae</taxon>
        <taxon>Labeoninae</taxon>
        <taxon>Labeonini</taxon>
        <taxon>Cirrhinus</taxon>
    </lineage>
</organism>
<dbReference type="AlphaFoldDB" id="A0ABD0N2A4"/>
<evidence type="ECO:0000313" key="1">
    <source>
        <dbReference type="EMBL" id="KAL0156308.1"/>
    </source>
</evidence>
<name>A0ABD0N2A4_CIRMR</name>